<dbReference type="InterPro" id="IPR002504">
    <property type="entry name" value="NADK"/>
</dbReference>
<dbReference type="PANTHER" id="PTHR40697:SF2">
    <property type="entry name" value="ATP-NAD KINASE-RELATED"/>
    <property type="match status" value="1"/>
</dbReference>
<accession>E8RA03</accession>
<sequence>MVQCSRVVKVGFIVNPIAGMGGRVGLKGTDGEAYKTALERGAEPVSPRRAVEFLNHVSSKCFEIYSAPGIMGADEVSESVHRDRLAMIVGSTRKGASTTREDTVRIAGEMKRLVDILVFVGGDGTARDIHEAVDGELPVLGVPSGVKMYSSVFAVNPRAAAELLVRFINGETVIEEREVVDVDEHAFRLDRVSLRIYGYVKTPVYHGLLQSSKSVYAGMDEELNKEAIAEYIVETMEHGTPYILGPGSTVKAVCSKLGVSCTLLGVDVVLNGGVVVKDAWEKHLLEILDTYGTAKLVVTPIGGQGFLFGRGNQQLSPRVLSLIGRSNVIVVATESKIRQLKELLIDTGDPAVDKMLEGYYKVVVGYGRYRVVKAVSYV</sequence>
<proteinExistence type="predicted"/>
<organism evidence="1 2">
    <name type="scientific">Desulfurococcus mucosus (strain ATCC 35584 / DSM 2162 / JCM 9187 / O7/1)</name>
    <dbReference type="NCBI Taxonomy" id="765177"/>
    <lineage>
        <taxon>Archaea</taxon>
        <taxon>Thermoproteota</taxon>
        <taxon>Thermoprotei</taxon>
        <taxon>Desulfurococcales</taxon>
        <taxon>Desulfurococcaceae</taxon>
        <taxon>Desulfurococcus</taxon>
    </lineage>
</organism>
<dbReference type="Pfam" id="PF01513">
    <property type="entry name" value="NAD_kinase"/>
    <property type="match status" value="1"/>
</dbReference>
<dbReference type="PANTHER" id="PTHR40697">
    <property type="entry name" value="ACETOIN CATABOLISM PROTEIN X"/>
    <property type="match status" value="1"/>
</dbReference>
<dbReference type="eggNOG" id="arCOG01350">
    <property type="taxonomic scope" value="Archaea"/>
</dbReference>
<dbReference type="RefSeq" id="WP_013562551.1">
    <property type="nucleotide sequence ID" value="NC_014961.1"/>
</dbReference>
<dbReference type="GO" id="GO:0003951">
    <property type="term" value="F:NAD+ kinase activity"/>
    <property type="evidence" value="ECO:0007669"/>
    <property type="project" value="InterPro"/>
</dbReference>
<dbReference type="HOGENOM" id="CLU_064691_0_0_2"/>
<dbReference type="STRING" id="765177.Desmu_1027"/>
<keyword evidence="1" id="KW-0808">Transferase</keyword>
<dbReference type="InterPro" id="IPR039065">
    <property type="entry name" value="AcoX-like"/>
</dbReference>
<protein>
    <submittedName>
        <fullName evidence="1">ATP-NAD/AcoX kinase</fullName>
    </submittedName>
</protein>
<dbReference type="GO" id="GO:0006741">
    <property type="term" value="P:NADP+ biosynthetic process"/>
    <property type="evidence" value="ECO:0007669"/>
    <property type="project" value="InterPro"/>
</dbReference>
<evidence type="ECO:0000313" key="1">
    <source>
        <dbReference type="EMBL" id="ADV65329.1"/>
    </source>
</evidence>
<keyword evidence="1" id="KW-0418">Kinase</keyword>
<evidence type="ECO:0000313" key="2">
    <source>
        <dbReference type="Proteomes" id="UP000001068"/>
    </source>
</evidence>
<reference evidence="2" key="1">
    <citation type="submission" date="2010-11" db="EMBL/GenBank/DDBJ databases">
        <title>The complete genome of Desulfurococcus mucosus DSM 2162.</title>
        <authorList>
            <consortium name="US DOE Joint Genome Institute (JGI-PGF)"/>
            <person name="Lucas S."/>
            <person name="Copeland A."/>
            <person name="Lapidus A."/>
            <person name="Bruce D."/>
            <person name="Goodwin L."/>
            <person name="Pitluck S."/>
            <person name="Kyrpides N."/>
            <person name="Mavromatis K."/>
            <person name="Pagani I."/>
            <person name="Ivanova N."/>
            <person name="Ovchinnikova G."/>
            <person name="Chertkov O."/>
            <person name="Held B."/>
            <person name="Brettin T."/>
            <person name="Detter J.C."/>
            <person name="Tapia R."/>
            <person name="Han C."/>
            <person name="Land M."/>
            <person name="Hauser L."/>
            <person name="Markowitz V."/>
            <person name="Cheng J.-F."/>
            <person name="Hugenholtz P."/>
            <person name="Woyke T."/>
            <person name="Wu D."/>
            <person name="Wirth R."/>
            <person name="Bilek Y."/>
            <person name="Hader T."/>
            <person name="Klenk H.-P."/>
            <person name="Eisen J.A."/>
        </authorList>
    </citation>
    <scope>NUCLEOTIDE SEQUENCE [LARGE SCALE GENOMIC DNA]</scope>
    <source>
        <strain evidence="2">ATCC 35584 / DSM 2162 / JCM 9187 / O7/1</strain>
    </source>
</reference>
<name>E8RA03_DESM0</name>
<dbReference type="Proteomes" id="UP000001068">
    <property type="component" value="Chromosome"/>
</dbReference>
<dbReference type="AlphaFoldDB" id="E8RA03"/>
<reference evidence="1 2" key="2">
    <citation type="journal article" date="2011" name="Stand. Genomic Sci.">
        <title>Complete genome sequence of Desulfurococcus mucosus type strain (O7/1).</title>
        <authorList>
            <person name="Wirth R."/>
            <person name="Chertkov O."/>
            <person name="Held B."/>
            <person name="Lapidus A."/>
            <person name="Nolan M."/>
            <person name="Lucas S."/>
            <person name="Hammon N."/>
            <person name="Deshpande S."/>
            <person name="Cheng J.F."/>
            <person name="Tapia R."/>
            <person name="Han C."/>
            <person name="Goodwin L."/>
            <person name="Pitluck S."/>
            <person name="Liolios K."/>
            <person name="Ioanna P."/>
            <person name="Ivanova N."/>
            <person name="Mavromatis K."/>
            <person name="Mikhailova N."/>
            <person name="Pati A."/>
            <person name="Chen A."/>
            <person name="Palaniappan K."/>
            <person name="Land M."/>
            <person name="Hauser L."/>
            <person name="Chang Y.J."/>
            <person name="Jeffries C.D."/>
            <person name="Bilek Y."/>
            <person name="Hader T."/>
            <person name="Rohde M."/>
            <person name="Spring S."/>
            <person name="Sikorski J."/>
            <person name="Goker M."/>
            <person name="Woyke T."/>
            <person name="Bristow J."/>
            <person name="Eisen J.A."/>
            <person name="Markowitz V."/>
            <person name="Hugenholtz P."/>
            <person name="Kyrpides N.C."/>
            <person name="Klenk H.P."/>
        </authorList>
    </citation>
    <scope>NUCLEOTIDE SEQUENCE [LARGE SCALE GENOMIC DNA]</scope>
    <source>
        <strain evidence="2">ATCC 35584 / DSM 2162 / JCM 9187 / O7/1</strain>
    </source>
</reference>
<keyword evidence="2" id="KW-1185">Reference proteome</keyword>
<dbReference type="GeneID" id="10153732"/>
<dbReference type="KEGG" id="dmu:Desmu_1027"/>
<dbReference type="EMBL" id="CP002363">
    <property type="protein sequence ID" value="ADV65329.1"/>
    <property type="molecule type" value="Genomic_DNA"/>
</dbReference>
<dbReference type="Pfam" id="PF20143">
    <property type="entry name" value="NAD_kinase_C"/>
    <property type="match status" value="1"/>
</dbReference>
<gene>
    <name evidence="1" type="ordered locus">Desmu_1027</name>
</gene>
<dbReference type="InterPro" id="IPR011386">
    <property type="entry name" value="Put_ATP-NAD_kin"/>
</dbReference>
<dbReference type="PIRSF" id="PIRSF016907">
    <property type="entry name" value="Kin_ATP-NAD"/>
    <property type="match status" value="1"/>
</dbReference>